<sequence length="370" mass="41225">MSDSQADPRPAWARIAFPSGWSSDRVQALTPGSFSQVPEEERKRLWAAVRRFPFAPEYTKIKELNTALLQANEQPSTPPAYVPSGWTVNQARGFDLNLVANLSEEEHRLWAAGKTADDVRRAQRQNQLPTTPPGFIPAGWTTEQAICPSFELLSQLSKQNLTRFMEARNKANQSSSTAAPTPQKVDVAPSPLVQTLHRAGFPPWGFVIVRTYYRSESRWEQFQEKLDAMCDQQLSDETGDGLDKVQETLEFKMIEDPRLQDVSAEETRRYFCIAKAMGDVAMGLDLNVLLMADEGVVDSVLNDDTNNSVSYITAVDVTEAGEPGGYPGHFKVSIDSLLCELYPKLSMGLSPRSLWSMMNDGNGIWIGDDE</sequence>
<name>A0ACB9ZAQ6_9PEZI</name>
<gene>
    <name evidence="1" type="ORF">F4820DRAFT_91045</name>
</gene>
<reference evidence="1 2" key="1">
    <citation type="journal article" date="2022" name="New Phytol.">
        <title>Ecological generalism drives hyperdiversity of secondary metabolite gene clusters in xylarialean endophytes.</title>
        <authorList>
            <person name="Franco M.E.E."/>
            <person name="Wisecaver J.H."/>
            <person name="Arnold A.E."/>
            <person name="Ju Y.M."/>
            <person name="Slot J.C."/>
            <person name="Ahrendt S."/>
            <person name="Moore L.P."/>
            <person name="Eastman K.E."/>
            <person name="Scott K."/>
            <person name="Konkel Z."/>
            <person name="Mondo S.J."/>
            <person name="Kuo A."/>
            <person name="Hayes R.D."/>
            <person name="Haridas S."/>
            <person name="Andreopoulos B."/>
            <person name="Riley R."/>
            <person name="LaButti K."/>
            <person name="Pangilinan J."/>
            <person name="Lipzen A."/>
            <person name="Amirebrahimi M."/>
            <person name="Yan J."/>
            <person name="Adam C."/>
            <person name="Keymanesh K."/>
            <person name="Ng V."/>
            <person name="Louie K."/>
            <person name="Northen T."/>
            <person name="Drula E."/>
            <person name="Henrissat B."/>
            <person name="Hsieh H.M."/>
            <person name="Youens-Clark K."/>
            <person name="Lutzoni F."/>
            <person name="Miadlikowska J."/>
            <person name="Eastwood D.C."/>
            <person name="Hamelin R.C."/>
            <person name="Grigoriev I.V."/>
            <person name="U'Ren J.M."/>
        </authorList>
    </citation>
    <scope>NUCLEOTIDE SEQUENCE [LARGE SCALE GENOMIC DNA]</scope>
    <source>
        <strain evidence="1 2">CBS 119005</strain>
    </source>
</reference>
<keyword evidence="2" id="KW-1185">Reference proteome</keyword>
<accession>A0ACB9ZAQ6</accession>
<proteinExistence type="predicted"/>
<dbReference type="EMBL" id="MU393435">
    <property type="protein sequence ID" value="KAI4868885.1"/>
    <property type="molecule type" value="Genomic_DNA"/>
</dbReference>
<evidence type="ECO:0000313" key="2">
    <source>
        <dbReference type="Proteomes" id="UP001497700"/>
    </source>
</evidence>
<comment type="caution">
    <text evidence="1">The sequence shown here is derived from an EMBL/GenBank/DDBJ whole genome shotgun (WGS) entry which is preliminary data.</text>
</comment>
<evidence type="ECO:0000313" key="1">
    <source>
        <dbReference type="EMBL" id="KAI4868885.1"/>
    </source>
</evidence>
<dbReference type="Proteomes" id="UP001497700">
    <property type="component" value="Unassembled WGS sequence"/>
</dbReference>
<organism evidence="1 2">
    <name type="scientific">Hypoxylon rubiginosum</name>
    <dbReference type="NCBI Taxonomy" id="110542"/>
    <lineage>
        <taxon>Eukaryota</taxon>
        <taxon>Fungi</taxon>
        <taxon>Dikarya</taxon>
        <taxon>Ascomycota</taxon>
        <taxon>Pezizomycotina</taxon>
        <taxon>Sordariomycetes</taxon>
        <taxon>Xylariomycetidae</taxon>
        <taxon>Xylariales</taxon>
        <taxon>Hypoxylaceae</taxon>
        <taxon>Hypoxylon</taxon>
    </lineage>
</organism>
<protein>
    <submittedName>
        <fullName evidence="1">Uncharacterized protein</fullName>
    </submittedName>
</protein>